<name>A0A8J6U1F8_9FLAO</name>
<evidence type="ECO:0000259" key="2">
    <source>
        <dbReference type="Pfam" id="PF22585"/>
    </source>
</evidence>
<protein>
    <recommendedName>
        <fullName evidence="6">Six-hairpin glycosidase</fullName>
    </recommendedName>
</protein>
<dbReference type="Pfam" id="PF22585">
    <property type="entry name" value="Sialidase-like_CBM"/>
    <property type="match status" value="1"/>
</dbReference>
<evidence type="ECO:0000313" key="5">
    <source>
        <dbReference type="Proteomes" id="UP000621516"/>
    </source>
</evidence>
<proteinExistence type="predicted"/>
<evidence type="ECO:0000259" key="3">
    <source>
        <dbReference type="Pfam" id="PF24067"/>
    </source>
</evidence>
<organism evidence="4 5">
    <name type="scientific">Aestuariibaculum marinum</name>
    <dbReference type="NCBI Taxonomy" id="2683592"/>
    <lineage>
        <taxon>Bacteria</taxon>
        <taxon>Pseudomonadati</taxon>
        <taxon>Bacteroidota</taxon>
        <taxon>Flavobacteriia</taxon>
        <taxon>Flavobacteriales</taxon>
        <taxon>Flavobacteriaceae</taxon>
    </lineage>
</organism>
<dbReference type="InterPro" id="IPR054490">
    <property type="entry name" value="BT_1020-like_b-sandwich_1"/>
</dbReference>
<feature type="domain" description="BT-1020-like N-terminal beta-propeller" evidence="3">
    <location>
        <begin position="10"/>
        <end position="236"/>
    </location>
</feature>
<dbReference type="SUPFAM" id="SSF50939">
    <property type="entry name" value="Sialidases"/>
    <property type="match status" value="1"/>
</dbReference>
<evidence type="ECO:0008006" key="6">
    <source>
        <dbReference type="Google" id="ProtNLM"/>
    </source>
</evidence>
<feature type="region of interest" description="Disordered" evidence="1">
    <location>
        <begin position="557"/>
        <end position="584"/>
    </location>
</feature>
<dbReference type="InterPro" id="IPR036278">
    <property type="entry name" value="Sialidase_sf"/>
</dbReference>
<evidence type="ECO:0000256" key="1">
    <source>
        <dbReference type="SAM" id="MobiDB-lite"/>
    </source>
</evidence>
<gene>
    <name evidence="4" type="ORF">ICJ85_02185</name>
</gene>
<feature type="compositionally biased region" description="Basic and acidic residues" evidence="1">
    <location>
        <begin position="562"/>
        <end position="584"/>
    </location>
</feature>
<accession>A0A8J6U1F8</accession>
<dbReference type="Proteomes" id="UP000621516">
    <property type="component" value="Unassembled WGS sequence"/>
</dbReference>
<sequence>MVAQTGSVHEPVRYIGGTHINRFTHEGGLRYAIGVENIQTMRANRSHPEHSDGFGWTYNHASNLAFWNGQFFQQHISGESDEHVPPVQTLLITSTDGKEWSFPKVVFPPYQAPEGVKIPEGSTGYMMHQRMGFYVAPNGRFLTLAFYGHTENPFRENGIGRVVREIYKDGTFGPIYFIRYDSQTNWDESNTSYPFYKTSKDKGFIKACEALLKDKKQTLQWFEEDNGDDGFYTFNKGEQAFSWYHRKDGKVVGLWKKSYTALSDDEGETFSDPVKAQTLIMSGGKMWGQQTEDGKYAISYNPIDQTQYRFPMALVTSNDGIVYDNLLLVQGEVPPRRFFGRWKDFGPCYMRGITEGNGNPPGDDMWMTYSMNKEDIWMCRIPVPIKYAITEDVNDDFENMREGENIIDWNTYSPKWAKVNLIKEPNGNRCLQLTDEDHYDYSRAIRVFEEGTNVKVHFKIKLESIDTTQFDIDITDRYGNRPVQITLNKEGMLVASNGSVMKSVMKLRLDEWYDIKIEMNTSGLGSYSLFLNEKQVIKEAPTVMAVKSVERLSFRTGPYRDIPNRKTPNEEKYPPLLNADEKQNKSSYLIDDVFVSTKNQ</sequence>
<keyword evidence="5" id="KW-1185">Reference proteome</keyword>
<dbReference type="AlphaFoldDB" id="A0A8J6U1F8"/>
<feature type="domain" description="BT-1020-like structural beta-sandwich" evidence="2">
    <location>
        <begin position="409"/>
        <end position="570"/>
    </location>
</feature>
<dbReference type="Pfam" id="PF24067">
    <property type="entry name" value="Beta-prop_BT_1020"/>
    <property type="match status" value="1"/>
</dbReference>
<dbReference type="InterPro" id="IPR056425">
    <property type="entry name" value="Beta-prop_BT_1020"/>
</dbReference>
<dbReference type="EMBL" id="JACVXD010000001">
    <property type="protein sequence ID" value="MBD0822820.1"/>
    <property type="molecule type" value="Genomic_DNA"/>
</dbReference>
<reference evidence="4 5" key="1">
    <citation type="journal article" date="2018" name="J. Microbiol.">
        <title>Aestuariibaculum marinum sp. nov., a marine bacterium isolated from seawater in South Korea.</title>
        <authorList>
            <person name="Choi J."/>
            <person name="Lee D."/>
            <person name="Jang J.H."/>
            <person name="Cha S."/>
            <person name="Seo T."/>
        </authorList>
    </citation>
    <scope>NUCLEOTIDE SEQUENCE [LARGE SCALE GENOMIC DNA]</scope>
    <source>
        <strain evidence="4 5">IP7</strain>
    </source>
</reference>
<comment type="caution">
    <text evidence="4">The sequence shown here is derived from an EMBL/GenBank/DDBJ whole genome shotgun (WGS) entry which is preliminary data.</text>
</comment>
<evidence type="ECO:0000313" key="4">
    <source>
        <dbReference type="EMBL" id="MBD0822820.1"/>
    </source>
</evidence>